<dbReference type="InterPro" id="IPR029787">
    <property type="entry name" value="Nucleotide_cyclase"/>
</dbReference>
<comment type="catalytic activity">
    <reaction evidence="6">
        <text>2 GTP = 3',3'-c-di-GMP + 2 diphosphate</text>
        <dbReference type="Rhea" id="RHEA:24898"/>
        <dbReference type="ChEBI" id="CHEBI:33019"/>
        <dbReference type="ChEBI" id="CHEBI:37565"/>
        <dbReference type="ChEBI" id="CHEBI:58805"/>
        <dbReference type="EC" id="2.7.7.65"/>
    </reaction>
</comment>
<keyword evidence="3 7" id="KW-0812">Transmembrane</keyword>
<comment type="caution">
    <text evidence="9">The sequence shown here is derived from an EMBL/GenBank/DDBJ whole genome shotgun (WGS) entry which is preliminary data.</text>
</comment>
<dbReference type="InterPro" id="IPR029095">
    <property type="entry name" value="NarX-like_N"/>
</dbReference>
<evidence type="ECO:0000256" key="6">
    <source>
        <dbReference type="ARBA" id="ARBA00034247"/>
    </source>
</evidence>
<evidence type="ECO:0000256" key="3">
    <source>
        <dbReference type="ARBA" id="ARBA00022692"/>
    </source>
</evidence>
<keyword evidence="5 7" id="KW-0472">Membrane</keyword>
<dbReference type="Pfam" id="PF00990">
    <property type="entry name" value="GGDEF"/>
    <property type="match status" value="1"/>
</dbReference>
<evidence type="ECO:0000256" key="5">
    <source>
        <dbReference type="ARBA" id="ARBA00023136"/>
    </source>
</evidence>
<dbReference type="SUPFAM" id="SSF55073">
    <property type="entry name" value="Nucleotide cyclase"/>
    <property type="match status" value="1"/>
</dbReference>
<dbReference type="PANTHER" id="PTHR45138:SF9">
    <property type="entry name" value="DIGUANYLATE CYCLASE DGCM-RELATED"/>
    <property type="match status" value="1"/>
</dbReference>
<feature type="transmembrane region" description="Helical" evidence="7">
    <location>
        <begin position="185"/>
        <end position="205"/>
    </location>
</feature>
<evidence type="ECO:0000313" key="10">
    <source>
        <dbReference type="Proteomes" id="UP001620514"/>
    </source>
</evidence>
<dbReference type="Pfam" id="PF13675">
    <property type="entry name" value="PilJ"/>
    <property type="match status" value="1"/>
</dbReference>
<organism evidence="9 10">
    <name type="scientific">Caballeronia udeis</name>
    <dbReference type="NCBI Taxonomy" id="1232866"/>
    <lineage>
        <taxon>Bacteria</taxon>
        <taxon>Pseudomonadati</taxon>
        <taxon>Pseudomonadota</taxon>
        <taxon>Betaproteobacteria</taxon>
        <taxon>Burkholderiales</taxon>
        <taxon>Burkholderiaceae</taxon>
        <taxon>Caballeronia</taxon>
    </lineage>
</organism>
<dbReference type="EMBL" id="JBIYDN010000019">
    <property type="protein sequence ID" value="MFK4445483.1"/>
    <property type="molecule type" value="Genomic_DNA"/>
</dbReference>
<feature type="domain" description="GGDEF" evidence="8">
    <location>
        <begin position="253"/>
        <end position="386"/>
    </location>
</feature>
<accession>A0ABW8MP74</accession>
<sequence length="390" mass="43490">MNNFSLRKATLKYLGALALIACLSIGTHVLIASIVTEQGRTARVINLAGRQRMLSQRIAEEALELRHTDEPERRVVLARMNHDTDQMEQAHSLLTHGNAALGIAAPSTQALIAIYERPPYAVDRQVKTYIALVRNYAQDLDQAGSTQRLREIMDSARQPLLRALDAAVTQYQADNDRTIDRLQDILVGVLALMLCTLIGEAVFIFRPMFRHLKITHSALVEAARTDPLTGSMNRRHFLEIGEEELRRCRARQASLCIIVLDIDHFKSVNDRFGHMVGDQAIQSVVRCILSNVRTSDYVGRIGGEEFAAIFPGTRELDAVSMAEKIRKFIDATSIIYSAGHFNLTVSIGVAEWTEADASLLATIDRADKALYLAKRNGRNCVFCTTDECRV</sequence>
<dbReference type="InterPro" id="IPR000160">
    <property type="entry name" value="GGDEF_dom"/>
</dbReference>
<dbReference type="CDD" id="cd01949">
    <property type="entry name" value="GGDEF"/>
    <property type="match status" value="1"/>
</dbReference>
<evidence type="ECO:0000259" key="8">
    <source>
        <dbReference type="PROSITE" id="PS50887"/>
    </source>
</evidence>
<evidence type="ECO:0000256" key="7">
    <source>
        <dbReference type="SAM" id="Phobius"/>
    </source>
</evidence>
<evidence type="ECO:0000256" key="4">
    <source>
        <dbReference type="ARBA" id="ARBA00022989"/>
    </source>
</evidence>
<keyword evidence="10" id="KW-1185">Reference proteome</keyword>
<gene>
    <name evidence="9" type="ORF">ABH943_005508</name>
</gene>
<dbReference type="Gene3D" id="3.30.70.270">
    <property type="match status" value="1"/>
</dbReference>
<reference evidence="9 10" key="2">
    <citation type="submission" date="2024-11" db="EMBL/GenBank/DDBJ databases">
        <title>Using genomics to understand microbial adaptation to soil warming.</title>
        <authorList>
            <person name="Deangelis K.M. PhD."/>
        </authorList>
    </citation>
    <scope>NUCLEOTIDE SEQUENCE [LARGE SCALE GENOMIC DNA]</scope>
    <source>
        <strain evidence="9 10">GAS97</strain>
    </source>
</reference>
<dbReference type="NCBIfam" id="TIGR00254">
    <property type="entry name" value="GGDEF"/>
    <property type="match status" value="1"/>
</dbReference>
<proteinExistence type="predicted"/>
<dbReference type="EC" id="2.7.7.65" evidence="2"/>
<evidence type="ECO:0000313" key="9">
    <source>
        <dbReference type="EMBL" id="MFK4445483.1"/>
    </source>
</evidence>
<evidence type="ECO:0000256" key="2">
    <source>
        <dbReference type="ARBA" id="ARBA00012528"/>
    </source>
</evidence>
<dbReference type="InterPro" id="IPR050469">
    <property type="entry name" value="Diguanylate_Cyclase"/>
</dbReference>
<dbReference type="InterPro" id="IPR043128">
    <property type="entry name" value="Rev_trsase/Diguanyl_cyclase"/>
</dbReference>
<evidence type="ECO:0000256" key="1">
    <source>
        <dbReference type="ARBA" id="ARBA00004141"/>
    </source>
</evidence>
<reference evidence="9 10" key="1">
    <citation type="submission" date="2024-10" db="EMBL/GenBank/DDBJ databases">
        <authorList>
            <person name="Deangelis K."/>
            <person name="Huntemann M."/>
            <person name="Clum A."/>
            <person name="Wang J."/>
            <person name="Palaniappan K."/>
            <person name="Ritter S."/>
            <person name="Chen I.-M."/>
            <person name="Stamatis D."/>
            <person name="Reddy T."/>
            <person name="O'Malley R."/>
            <person name="Daum C."/>
            <person name="Ng V."/>
            <person name="Ivanova N."/>
            <person name="Kyrpides N."/>
            <person name="Woyke T."/>
        </authorList>
    </citation>
    <scope>NUCLEOTIDE SEQUENCE [LARGE SCALE GENOMIC DNA]</scope>
    <source>
        <strain evidence="9 10">GAS97</strain>
    </source>
</reference>
<keyword evidence="4 7" id="KW-1133">Transmembrane helix</keyword>
<dbReference type="SMART" id="SM00267">
    <property type="entry name" value="GGDEF"/>
    <property type="match status" value="1"/>
</dbReference>
<dbReference type="Proteomes" id="UP001620514">
    <property type="component" value="Unassembled WGS sequence"/>
</dbReference>
<protein>
    <recommendedName>
        <fullName evidence="2">diguanylate cyclase</fullName>
        <ecNumber evidence="2">2.7.7.65</ecNumber>
    </recommendedName>
</protein>
<dbReference type="PROSITE" id="PS50887">
    <property type="entry name" value="GGDEF"/>
    <property type="match status" value="1"/>
</dbReference>
<name>A0ABW8MP74_9BURK</name>
<dbReference type="PANTHER" id="PTHR45138">
    <property type="entry name" value="REGULATORY COMPONENTS OF SENSORY TRANSDUCTION SYSTEM"/>
    <property type="match status" value="1"/>
</dbReference>
<comment type="subcellular location">
    <subcellularLocation>
        <location evidence="1">Membrane</location>
        <topology evidence="1">Multi-pass membrane protein</topology>
    </subcellularLocation>
</comment>
<dbReference type="RefSeq" id="WP_404610470.1">
    <property type="nucleotide sequence ID" value="NZ_JBIYDN010000019.1"/>
</dbReference>